<keyword evidence="3" id="KW-0804">Transcription</keyword>
<protein>
    <submittedName>
        <fullName evidence="6">IclR family transcriptional regulator</fullName>
    </submittedName>
</protein>
<keyword evidence="1" id="KW-0805">Transcription regulation</keyword>
<dbReference type="AlphaFoldDB" id="A0A3N0EI31"/>
<dbReference type="InterPro" id="IPR014757">
    <property type="entry name" value="Tscrpt_reg_IclR_C"/>
</dbReference>
<dbReference type="PROSITE" id="PS51078">
    <property type="entry name" value="ICLR_ED"/>
    <property type="match status" value="1"/>
</dbReference>
<comment type="caution">
    <text evidence="6">The sequence shown here is derived from an EMBL/GenBank/DDBJ whole genome shotgun (WGS) entry which is preliminary data.</text>
</comment>
<dbReference type="EMBL" id="RJMB01000001">
    <property type="protein sequence ID" value="RNL87550.1"/>
    <property type="molecule type" value="Genomic_DNA"/>
</dbReference>
<dbReference type="Pfam" id="PF09339">
    <property type="entry name" value="HTH_IclR"/>
    <property type="match status" value="1"/>
</dbReference>
<gene>
    <name evidence="6" type="ORF">EFW17_01695</name>
</gene>
<dbReference type="Pfam" id="PF01614">
    <property type="entry name" value="IclR_C"/>
    <property type="match status" value="1"/>
</dbReference>
<evidence type="ECO:0000313" key="7">
    <source>
        <dbReference type="Proteomes" id="UP000269198"/>
    </source>
</evidence>
<evidence type="ECO:0000256" key="3">
    <source>
        <dbReference type="ARBA" id="ARBA00023163"/>
    </source>
</evidence>
<evidence type="ECO:0000256" key="1">
    <source>
        <dbReference type="ARBA" id="ARBA00023015"/>
    </source>
</evidence>
<feature type="domain" description="HTH iclR-type" evidence="4">
    <location>
        <begin position="13"/>
        <end position="74"/>
    </location>
</feature>
<dbReference type="SUPFAM" id="SSF55781">
    <property type="entry name" value="GAF domain-like"/>
    <property type="match status" value="1"/>
</dbReference>
<dbReference type="InterPro" id="IPR036388">
    <property type="entry name" value="WH-like_DNA-bd_sf"/>
</dbReference>
<dbReference type="PANTHER" id="PTHR30136:SF24">
    <property type="entry name" value="HTH-TYPE TRANSCRIPTIONAL REPRESSOR ALLR"/>
    <property type="match status" value="1"/>
</dbReference>
<organism evidence="6 7">
    <name type="scientific">Halostreptopolyspora alba</name>
    <dbReference type="NCBI Taxonomy" id="2487137"/>
    <lineage>
        <taxon>Bacteria</taxon>
        <taxon>Bacillati</taxon>
        <taxon>Actinomycetota</taxon>
        <taxon>Actinomycetes</taxon>
        <taxon>Streptosporangiales</taxon>
        <taxon>Nocardiopsidaceae</taxon>
        <taxon>Halostreptopolyspora</taxon>
    </lineage>
</organism>
<dbReference type="OrthoDB" id="60629at2"/>
<dbReference type="PROSITE" id="PS51077">
    <property type="entry name" value="HTH_ICLR"/>
    <property type="match status" value="1"/>
</dbReference>
<keyword evidence="2" id="KW-0238">DNA-binding</keyword>
<feature type="domain" description="IclR-ED" evidence="5">
    <location>
        <begin position="75"/>
        <end position="248"/>
    </location>
</feature>
<dbReference type="Proteomes" id="UP000269198">
    <property type="component" value="Unassembled WGS sequence"/>
</dbReference>
<dbReference type="PANTHER" id="PTHR30136">
    <property type="entry name" value="HELIX-TURN-HELIX TRANSCRIPTIONAL REGULATOR, ICLR FAMILY"/>
    <property type="match status" value="1"/>
</dbReference>
<dbReference type="GO" id="GO:0045892">
    <property type="term" value="P:negative regulation of DNA-templated transcription"/>
    <property type="evidence" value="ECO:0007669"/>
    <property type="project" value="TreeGrafter"/>
</dbReference>
<dbReference type="InterPro" id="IPR029016">
    <property type="entry name" value="GAF-like_dom_sf"/>
</dbReference>
<evidence type="ECO:0000313" key="6">
    <source>
        <dbReference type="EMBL" id="RNL87550.1"/>
    </source>
</evidence>
<dbReference type="InterPro" id="IPR005471">
    <property type="entry name" value="Tscrpt_reg_IclR_N"/>
</dbReference>
<dbReference type="InterPro" id="IPR036390">
    <property type="entry name" value="WH_DNA-bd_sf"/>
</dbReference>
<sequence length="248" mass="26425">MAQVRGKRPPHGEPVLDKAFALLRAFTPDRAELNLTELSARTGIPLSTTRRLAVRLVALGALEHTADGRYAIGVGLWEIASLAPRGLGLRASALPYMEDLYEVTHQHVLLAVPDDAEAVLVERISGRTAVDVLYHVGGRLPLRATGVGLVLLANAESETQEGVLAQVSGAERIGLRRRLASARREGAVVFRPGPPWPVVSVAAPIHGAGGSVVAALSVIVPEPTRQNPRNLVAAVRLAARRISRDMQS</sequence>
<keyword evidence="7" id="KW-1185">Reference proteome</keyword>
<evidence type="ECO:0000259" key="5">
    <source>
        <dbReference type="PROSITE" id="PS51078"/>
    </source>
</evidence>
<dbReference type="RefSeq" id="WP_123199415.1">
    <property type="nucleotide sequence ID" value="NZ_RJMB01000001.1"/>
</dbReference>
<accession>A0A3N0EI31</accession>
<evidence type="ECO:0000259" key="4">
    <source>
        <dbReference type="PROSITE" id="PS51077"/>
    </source>
</evidence>
<evidence type="ECO:0000256" key="2">
    <source>
        <dbReference type="ARBA" id="ARBA00023125"/>
    </source>
</evidence>
<dbReference type="SUPFAM" id="SSF46785">
    <property type="entry name" value="Winged helix' DNA-binding domain"/>
    <property type="match status" value="1"/>
</dbReference>
<dbReference type="Gene3D" id="3.30.450.40">
    <property type="match status" value="1"/>
</dbReference>
<dbReference type="InterPro" id="IPR050707">
    <property type="entry name" value="HTH_MetabolicPath_Reg"/>
</dbReference>
<name>A0A3N0EI31_9ACTN</name>
<dbReference type="Gene3D" id="1.10.10.10">
    <property type="entry name" value="Winged helix-like DNA-binding domain superfamily/Winged helix DNA-binding domain"/>
    <property type="match status" value="1"/>
</dbReference>
<dbReference type="SMART" id="SM00346">
    <property type="entry name" value="HTH_ICLR"/>
    <property type="match status" value="1"/>
</dbReference>
<reference evidence="6 7" key="1">
    <citation type="submission" date="2018-11" db="EMBL/GenBank/DDBJ databases">
        <title>The genome draft of YIM 96095.</title>
        <authorList>
            <person name="Tang S.-K."/>
            <person name="Chunyu W.-X."/>
            <person name="Feng Y.-Z."/>
        </authorList>
    </citation>
    <scope>NUCLEOTIDE SEQUENCE [LARGE SCALE GENOMIC DNA]</scope>
    <source>
        <strain evidence="6 7">YIM 96095</strain>
    </source>
</reference>
<dbReference type="GO" id="GO:0003677">
    <property type="term" value="F:DNA binding"/>
    <property type="evidence" value="ECO:0007669"/>
    <property type="project" value="UniProtKB-KW"/>
</dbReference>
<dbReference type="GO" id="GO:0003700">
    <property type="term" value="F:DNA-binding transcription factor activity"/>
    <property type="evidence" value="ECO:0007669"/>
    <property type="project" value="TreeGrafter"/>
</dbReference>
<proteinExistence type="predicted"/>